<protein>
    <recommendedName>
        <fullName evidence="1">Peptidase S9 prolyl oligopeptidase catalytic domain-containing protein</fullName>
    </recommendedName>
</protein>
<dbReference type="PANTHER" id="PTHR12277:SF79">
    <property type="entry name" value="XAA-PRO DIPEPTIDYL-PEPTIDASE-RELATED"/>
    <property type="match status" value="1"/>
</dbReference>
<dbReference type="RefSeq" id="WP_253669912.1">
    <property type="nucleotide sequence ID" value="NZ_JAMTCP010000012.1"/>
</dbReference>
<dbReference type="Gene3D" id="3.40.50.1820">
    <property type="entry name" value="alpha/beta hydrolase"/>
    <property type="match status" value="1"/>
</dbReference>
<organism evidence="2 3">
    <name type="scientific">Streptoalloteichus tenebrarius (strain ATCC 17920 / DSM 40477 / JCM 4838 / CBS 697.72 / NBRC 16177 / NCIMB 11028 / NRRL B-12390 / A12253. 1 / ISP 5477)</name>
    <name type="common">Streptomyces tenebrarius</name>
    <dbReference type="NCBI Taxonomy" id="1933"/>
    <lineage>
        <taxon>Bacteria</taxon>
        <taxon>Bacillati</taxon>
        <taxon>Actinomycetota</taxon>
        <taxon>Actinomycetes</taxon>
        <taxon>Pseudonocardiales</taxon>
        <taxon>Pseudonocardiaceae</taxon>
        <taxon>Streptoalloteichus</taxon>
    </lineage>
</organism>
<gene>
    <name evidence="2" type="ORF">LX15_002703</name>
</gene>
<evidence type="ECO:0000313" key="3">
    <source>
        <dbReference type="Proteomes" id="UP001205311"/>
    </source>
</evidence>
<dbReference type="EMBL" id="JAMTCP010000012">
    <property type="protein sequence ID" value="MCP2259004.1"/>
    <property type="molecule type" value="Genomic_DNA"/>
</dbReference>
<dbReference type="SUPFAM" id="SSF53474">
    <property type="entry name" value="alpha/beta-Hydrolases"/>
    <property type="match status" value="1"/>
</dbReference>
<evidence type="ECO:0000259" key="1">
    <source>
        <dbReference type="Pfam" id="PF00326"/>
    </source>
</evidence>
<comment type="caution">
    <text evidence="2">The sequence shown here is derived from an EMBL/GenBank/DDBJ whole genome shotgun (WGS) entry which is preliminary data.</text>
</comment>
<name>A0ABT1HU04_STRSD</name>
<dbReference type="Proteomes" id="UP001205311">
    <property type="component" value="Unassembled WGS sequence"/>
</dbReference>
<keyword evidence="3" id="KW-1185">Reference proteome</keyword>
<reference evidence="2 3" key="1">
    <citation type="submission" date="2022-06" db="EMBL/GenBank/DDBJ databases">
        <title>Genomic Encyclopedia of Archaeal and Bacterial Type Strains, Phase II (KMG-II): from individual species to whole genera.</title>
        <authorList>
            <person name="Goeker M."/>
        </authorList>
    </citation>
    <scope>NUCLEOTIDE SEQUENCE [LARGE SCALE GENOMIC DNA]</scope>
    <source>
        <strain evidence="2 3">DSM 40477</strain>
    </source>
</reference>
<dbReference type="InterPro" id="IPR029058">
    <property type="entry name" value="AB_hydrolase_fold"/>
</dbReference>
<dbReference type="InterPro" id="IPR001375">
    <property type="entry name" value="Peptidase_S9_cat"/>
</dbReference>
<feature type="domain" description="Peptidase S9 prolyl oligopeptidase catalytic" evidence="1">
    <location>
        <begin position="220"/>
        <end position="386"/>
    </location>
</feature>
<evidence type="ECO:0000313" key="2">
    <source>
        <dbReference type="EMBL" id="MCP2259004.1"/>
    </source>
</evidence>
<dbReference type="Pfam" id="PF00326">
    <property type="entry name" value="Peptidase_S9"/>
    <property type="match status" value="1"/>
</dbReference>
<accession>A0ABT1HU04</accession>
<proteinExistence type="predicted"/>
<dbReference type="PANTHER" id="PTHR12277">
    <property type="entry name" value="ALPHA/BETA HYDROLASE DOMAIN-CONTAINING PROTEIN"/>
    <property type="match status" value="1"/>
</dbReference>
<sequence length="392" mass="42342">MRSVTTPARRRRRIGFLVLLSVIALLVAGGSGGAWYYSAELLQPERAQAVEYPEKVISIRREGAETTVVLTESARTAKAGTWGLDWDSGSARVGDVLRRGDGRVERRLLAGAPPEGASVRMSAEVWNGDPRSAHGLEFSDVSVRTELGDAAAWFVPAAPDVAASRADAKDAPWVITVHGRGVTRRESLRVLPVLHRLGLPVLAISYRNDVGAPSSPDGLFHLGDTEWRDVEAAARYARDHGARRVVLYGWSMGGAIVGQFLARSELASMVSRVVLDAPVVSWKKTLEAQSANRGVPSAFTPLAELVSGWRADLDFDRFELAAHPPAAKPPTLLMHGSADHTVPVAASRDLAAAAPGLGWPLEYVEFPDAEHVAEWNADPDRYERVVSAFLRG</sequence>